<keyword evidence="6" id="KW-0442">Lipid degradation</keyword>
<comment type="subcellular location">
    <subcellularLocation>
        <location evidence="1">Secreted</location>
    </subcellularLocation>
</comment>
<sequence length="359" mass="39803">MDCETKLWLVVFFFLSATYMQQRCVVGVPQVPCFFVFGDSLSDCGNNNNLRTDAKVNFFPYGIDFPAGPTGRFTNGKTSVDVLTELLGFDNFIPPFANTSASDILKGVNYASGAAGIRKETGTHMGEDISLGVQLENHKVTVTQITQKLGTADQAQQHLNKCLYYVNIGNNDYLNNYFLPEHYPTSREYSVDQYGEALAQEYSTHLRDLHALGARKFALIGLGLLGCIPQEISTHGKNGSLCVDEENEAAILFNKKFKPQVDRLNKEFPDANFIFINSAVIQQDAANTQDLKADIICCKVRPDGICIANGEPCKNRNITPFFDAFHPTEKINLVIAGSYYHAPVSNYAHPMDISQLVKL</sequence>
<comment type="similarity">
    <text evidence="2">Belongs to the 'GDSL' lipolytic enzyme family.</text>
</comment>
<reference evidence="9 10" key="1">
    <citation type="submission" date="2024-01" db="EMBL/GenBank/DDBJ databases">
        <title>The genomes of 5 underutilized Papilionoideae crops provide insights into root nodulation and disease resistanc.</title>
        <authorList>
            <person name="Jiang F."/>
        </authorList>
    </citation>
    <scope>NUCLEOTIDE SEQUENCE [LARGE SCALE GENOMIC DNA]</scope>
    <source>
        <strain evidence="9">DUOXIRENSHENG_FW03</strain>
        <tissue evidence="9">Leaves</tissue>
    </source>
</reference>
<comment type="caution">
    <text evidence="9">The sequence shown here is derived from an EMBL/GenBank/DDBJ whole genome shotgun (WGS) entry which is preliminary data.</text>
</comment>
<dbReference type="GO" id="GO:0005576">
    <property type="term" value="C:extracellular region"/>
    <property type="evidence" value="ECO:0007669"/>
    <property type="project" value="UniProtKB-SubCell"/>
</dbReference>
<evidence type="ECO:0000256" key="6">
    <source>
        <dbReference type="ARBA" id="ARBA00022963"/>
    </source>
</evidence>
<protein>
    <submittedName>
        <fullName evidence="9">Uncharacterized protein</fullName>
    </submittedName>
</protein>
<evidence type="ECO:0000256" key="2">
    <source>
        <dbReference type="ARBA" id="ARBA00008668"/>
    </source>
</evidence>
<keyword evidence="3" id="KW-0964">Secreted</keyword>
<keyword evidence="4 8" id="KW-0732">Signal</keyword>
<dbReference type="InterPro" id="IPR036514">
    <property type="entry name" value="SGNH_hydro_sf"/>
</dbReference>
<evidence type="ECO:0000256" key="8">
    <source>
        <dbReference type="SAM" id="SignalP"/>
    </source>
</evidence>
<dbReference type="PANTHER" id="PTHR45650:SF89">
    <property type="entry name" value="GDSL-LIKE LIPASE_ACYLHYDROLASE"/>
    <property type="match status" value="1"/>
</dbReference>
<dbReference type="InterPro" id="IPR051238">
    <property type="entry name" value="GDSL_esterase/lipase"/>
</dbReference>
<dbReference type="CDD" id="cd01837">
    <property type="entry name" value="SGNH_plant_lipase_like"/>
    <property type="match status" value="1"/>
</dbReference>
<dbReference type="InterPro" id="IPR035669">
    <property type="entry name" value="SGNH_plant_lipase-like"/>
</dbReference>
<dbReference type="EMBL" id="JAYMYS010000003">
    <property type="protein sequence ID" value="KAK7399742.1"/>
    <property type="molecule type" value="Genomic_DNA"/>
</dbReference>
<keyword evidence="10" id="KW-1185">Reference proteome</keyword>
<feature type="signal peptide" evidence="8">
    <location>
        <begin position="1"/>
        <end position="20"/>
    </location>
</feature>
<keyword evidence="7" id="KW-0443">Lipid metabolism</keyword>
<dbReference type="Gene3D" id="3.40.50.1110">
    <property type="entry name" value="SGNH hydrolase"/>
    <property type="match status" value="1"/>
</dbReference>
<feature type="chain" id="PRO_5042901571" evidence="8">
    <location>
        <begin position="21"/>
        <end position="359"/>
    </location>
</feature>
<gene>
    <name evidence="9" type="ORF">VNO78_10931</name>
</gene>
<dbReference type="GO" id="GO:0016042">
    <property type="term" value="P:lipid catabolic process"/>
    <property type="evidence" value="ECO:0007669"/>
    <property type="project" value="UniProtKB-KW"/>
</dbReference>
<dbReference type="AlphaFoldDB" id="A0AAN9XNF6"/>
<evidence type="ECO:0000313" key="9">
    <source>
        <dbReference type="EMBL" id="KAK7399742.1"/>
    </source>
</evidence>
<dbReference type="PANTHER" id="PTHR45650">
    <property type="entry name" value="GDSL-LIKE LIPASE/ACYLHYDROLASE-RELATED"/>
    <property type="match status" value="1"/>
</dbReference>
<keyword evidence="5" id="KW-0378">Hydrolase</keyword>
<evidence type="ECO:0000256" key="4">
    <source>
        <dbReference type="ARBA" id="ARBA00022729"/>
    </source>
</evidence>
<dbReference type="Pfam" id="PF00657">
    <property type="entry name" value="Lipase_GDSL"/>
    <property type="match status" value="1"/>
</dbReference>
<dbReference type="InterPro" id="IPR001087">
    <property type="entry name" value="GDSL"/>
</dbReference>
<dbReference type="GO" id="GO:0016788">
    <property type="term" value="F:hydrolase activity, acting on ester bonds"/>
    <property type="evidence" value="ECO:0007669"/>
    <property type="project" value="InterPro"/>
</dbReference>
<accession>A0AAN9XNF6</accession>
<evidence type="ECO:0000256" key="3">
    <source>
        <dbReference type="ARBA" id="ARBA00022525"/>
    </source>
</evidence>
<proteinExistence type="inferred from homology"/>
<evidence type="ECO:0000256" key="7">
    <source>
        <dbReference type="ARBA" id="ARBA00023098"/>
    </source>
</evidence>
<evidence type="ECO:0000256" key="5">
    <source>
        <dbReference type="ARBA" id="ARBA00022801"/>
    </source>
</evidence>
<organism evidence="9 10">
    <name type="scientific">Psophocarpus tetragonolobus</name>
    <name type="common">Winged bean</name>
    <name type="synonym">Dolichos tetragonolobus</name>
    <dbReference type="NCBI Taxonomy" id="3891"/>
    <lineage>
        <taxon>Eukaryota</taxon>
        <taxon>Viridiplantae</taxon>
        <taxon>Streptophyta</taxon>
        <taxon>Embryophyta</taxon>
        <taxon>Tracheophyta</taxon>
        <taxon>Spermatophyta</taxon>
        <taxon>Magnoliopsida</taxon>
        <taxon>eudicotyledons</taxon>
        <taxon>Gunneridae</taxon>
        <taxon>Pentapetalae</taxon>
        <taxon>rosids</taxon>
        <taxon>fabids</taxon>
        <taxon>Fabales</taxon>
        <taxon>Fabaceae</taxon>
        <taxon>Papilionoideae</taxon>
        <taxon>50 kb inversion clade</taxon>
        <taxon>NPAAA clade</taxon>
        <taxon>indigoferoid/millettioid clade</taxon>
        <taxon>Phaseoleae</taxon>
        <taxon>Psophocarpus</taxon>
    </lineage>
</organism>
<dbReference type="Proteomes" id="UP001386955">
    <property type="component" value="Unassembled WGS sequence"/>
</dbReference>
<name>A0AAN9XNF6_PSOTE</name>
<evidence type="ECO:0000313" key="10">
    <source>
        <dbReference type="Proteomes" id="UP001386955"/>
    </source>
</evidence>
<evidence type="ECO:0000256" key="1">
    <source>
        <dbReference type="ARBA" id="ARBA00004613"/>
    </source>
</evidence>